<sequence length="438" mass="46888">MVSHSTKSIIFAGFALFAMFFGAGNLILPAMIGVQAGDKAYVAVLGFVLTGAVLTVAGMIAAGTLREGEERIADRVGPRFGLIFTTILFVATAMLYPTPRVAAVSFEMAAVPLVGSGHLQLFFYTVIFFGICYVLVRQPAKIIERIGGFLTPVLLILLVILVVASYALPELDHPTVEPYIDAPFVDGLIEGYFTMDSLATLMYGPVILGALSASGFVGKELRRGMAWASILAGSLLAICYVGLIHLGAVGDGPNGAVVITQVSHQLFGRTGQLVFGVIIFLACLTTALGLLASSSDYFHKLFPKISQHGWLLIHLAVVFPLSNLGLETILSLVAPINQLLYPITISLIVVALIETIMPGKRRLAWAYRLGTYTAVIMAIPQALYSTKLSMFGPLREFLVIFPIGHLQMAWVVPTVVAIGTGIILDITSDRSTTALEAR</sequence>
<keyword evidence="3" id="KW-0813">Transport</keyword>
<reference evidence="10 11" key="1">
    <citation type="journal article" date="2010" name="Stand. Genomic Sci.">
        <title>Complete genome sequence of Arcanobacterium haemolyticum type strain (11018).</title>
        <authorList>
            <person name="Yasawong M."/>
            <person name="Teshima H."/>
            <person name="Lapidus A."/>
            <person name="Nolan M."/>
            <person name="Lucas S."/>
            <person name="Glavina Del Rio T."/>
            <person name="Tice H."/>
            <person name="Cheng J."/>
            <person name="Bruce D."/>
            <person name="Detter C."/>
            <person name="Tapia R."/>
            <person name="Han C."/>
            <person name="Goodwin L."/>
            <person name="Pitluck S."/>
            <person name="Liolios K."/>
            <person name="Ivanova N."/>
            <person name="Mavromatis K."/>
            <person name="Mikhailova N."/>
            <person name="Pati A."/>
            <person name="Chen A."/>
            <person name="Palaniappan K."/>
            <person name="Land M."/>
            <person name="Hauser L."/>
            <person name="Chang Y."/>
            <person name="Jeffries C."/>
            <person name="Rohde M."/>
            <person name="Sikorski J."/>
            <person name="Pukall R."/>
            <person name="Goker M."/>
            <person name="Woyke T."/>
            <person name="Bristow J."/>
            <person name="Eisen J."/>
            <person name="Markowitz V."/>
            <person name="Hugenholtz P."/>
            <person name="Kyrpides N."/>
            <person name="Klenk H."/>
        </authorList>
    </citation>
    <scope>NUCLEOTIDE SEQUENCE [LARGE SCALE GENOMIC DNA]</scope>
    <source>
        <strain evidence="11">ATCC 9345 / DSM 20595 / CCUG 17215 / LMG 16163 / NBRC 15585 / NCTC 8452 / 11018</strain>
    </source>
</reference>
<dbReference type="OrthoDB" id="9783920at2"/>
<keyword evidence="8 9" id="KW-0472">Membrane</keyword>
<feature type="transmembrane region" description="Helical" evidence="9">
    <location>
        <begin position="40"/>
        <end position="65"/>
    </location>
</feature>
<dbReference type="GO" id="GO:0005886">
    <property type="term" value="C:plasma membrane"/>
    <property type="evidence" value="ECO:0007669"/>
    <property type="project" value="UniProtKB-SubCell"/>
</dbReference>
<dbReference type="KEGG" id="ahe:Arch_1157"/>
<evidence type="ECO:0000256" key="7">
    <source>
        <dbReference type="ARBA" id="ARBA00022989"/>
    </source>
</evidence>
<keyword evidence="5 9" id="KW-0812">Transmembrane</keyword>
<evidence type="ECO:0000313" key="11">
    <source>
        <dbReference type="Proteomes" id="UP000000376"/>
    </source>
</evidence>
<dbReference type="GO" id="GO:0015818">
    <property type="term" value="P:isoleucine transport"/>
    <property type="evidence" value="ECO:0007669"/>
    <property type="project" value="TreeGrafter"/>
</dbReference>
<evidence type="ECO:0000256" key="8">
    <source>
        <dbReference type="ARBA" id="ARBA00023136"/>
    </source>
</evidence>
<dbReference type="Pfam" id="PF05525">
    <property type="entry name" value="Branch_AA_trans"/>
    <property type="match status" value="1"/>
</dbReference>
<comment type="similarity">
    <text evidence="2">Belongs to the branched chain amino acid transporter family.</text>
</comment>
<feature type="transmembrane region" description="Helical" evidence="9">
    <location>
        <begin position="339"/>
        <end position="357"/>
    </location>
</feature>
<feature type="transmembrane region" description="Helical" evidence="9">
    <location>
        <begin position="77"/>
        <end position="97"/>
    </location>
</feature>
<organism evidence="10 11">
    <name type="scientific">Arcanobacterium haemolyticum (strain ATCC 9345 / DSM 20595 / CCM 5947 / CCUG 17215 / LMG 16163 / NBRC 15585 / NCTC 8452 / 11018)</name>
    <dbReference type="NCBI Taxonomy" id="644284"/>
    <lineage>
        <taxon>Bacteria</taxon>
        <taxon>Bacillati</taxon>
        <taxon>Actinomycetota</taxon>
        <taxon>Actinomycetes</taxon>
        <taxon>Actinomycetales</taxon>
        <taxon>Actinomycetaceae</taxon>
        <taxon>Arcanobacterium</taxon>
    </lineage>
</organism>
<dbReference type="AlphaFoldDB" id="D7BPM1"/>
<name>D7BPM1_ARCHD</name>
<keyword evidence="11" id="KW-1185">Reference proteome</keyword>
<dbReference type="EMBL" id="CP002045">
    <property type="protein sequence ID" value="ADH92870.1"/>
    <property type="molecule type" value="Genomic_DNA"/>
</dbReference>
<accession>D7BPM1</accession>
<evidence type="ECO:0000256" key="5">
    <source>
        <dbReference type="ARBA" id="ARBA00022692"/>
    </source>
</evidence>
<evidence type="ECO:0000256" key="3">
    <source>
        <dbReference type="ARBA" id="ARBA00022448"/>
    </source>
</evidence>
<dbReference type="HOGENOM" id="CLU_036807_0_1_11"/>
<evidence type="ECO:0000256" key="4">
    <source>
        <dbReference type="ARBA" id="ARBA00022475"/>
    </source>
</evidence>
<feature type="transmembrane region" description="Helical" evidence="9">
    <location>
        <begin position="270"/>
        <end position="291"/>
    </location>
</feature>
<feature type="transmembrane region" description="Helical" evidence="9">
    <location>
        <begin position="198"/>
        <end position="218"/>
    </location>
</feature>
<comment type="subcellular location">
    <subcellularLocation>
        <location evidence="1">Cell membrane</location>
        <topology evidence="1">Multi-pass membrane protein</topology>
    </subcellularLocation>
</comment>
<evidence type="ECO:0000256" key="6">
    <source>
        <dbReference type="ARBA" id="ARBA00022970"/>
    </source>
</evidence>
<evidence type="ECO:0000256" key="9">
    <source>
        <dbReference type="SAM" id="Phobius"/>
    </source>
</evidence>
<dbReference type="PANTHER" id="PTHR30588">
    <property type="entry name" value="BRANCHED-CHAIN AMINO ACID TRANSPORT SYSTEM 2 CARRIER PROTEIN"/>
    <property type="match status" value="1"/>
</dbReference>
<keyword evidence="7 9" id="KW-1133">Transmembrane helix</keyword>
<evidence type="ECO:0000256" key="2">
    <source>
        <dbReference type="ARBA" id="ARBA00008540"/>
    </source>
</evidence>
<proteinExistence type="inferred from homology"/>
<feature type="transmembrane region" description="Helical" evidence="9">
    <location>
        <begin position="117"/>
        <end position="136"/>
    </location>
</feature>
<feature type="transmembrane region" description="Helical" evidence="9">
    <location>
        <begin position="369"/>
        <end position="386"/>
    </location>
</feature>
<dbReference type="GO" id="GO:0015190">
    <property type="term" value="F:L-leucine transmembrane transporter activity"/>
    <property type="evidence" value="ECO:0007669"/>
    <property type="project" value="TreeGrafter"/>
</dbReference>
<protein>
    <submittedName>
        <fullName evidence="10">Branched-chain amino acid transport system II carrier protein</fullName>
    </submittedName>
</protein>
<keyword evidence="4" id="KW-1003">Cell membrane</keyword>
<evidence type="ECO:0000256" key="1">
    <source>
        <dbReference type="ARBA" id="ARBA00004651"/>
    </source>
</evidence>
<dbReference type="PANTHER" id="PTHR30588:SF0">
    <property type="entry name" value="BRANCHED-CHAIN AMINO ACID PERMEASE BRNQ"/>
    <property type="match status" value="1"/>
</dbReference>
<dbReference type="NCBIfam" id="TIGR00796">
    <property type="entry name" value="livcs"/>
    <property type="match status" value="1"/>
</dbReference>
<feature type="transmembrane region" description="Helical" evidence="9">
    <location>
        <begin position="398"/>
        <end position="424"/>
    </location>
</feature>
<dbReference type="Gene3D" id="1.20.1740.10">
    <property type="entry name" value="Amino acid/polyamine transporter I"/>
    <property type="match status" value="1"/>
</dbReference>
<keyword evidence="6" id="KW-0029">Amino-acid transport</keyword>
<evidence type="ECO:0000313" key="10">
    <source>
        <dbReference type="EMBL" id="ADH92870.1"/>
    </source>
</evidence>
<feature type="transmembrane region" description="Helical" evidence="9">
    <location>
        <begin position="9"/>
        <end position="28"/>
    </location>
</feature>
<dbReference type="RefSeq" id="WP_013170364.1">
    <property type="nucleotide sequence ID" value="NC_014218.1"/>
</dbReference>
<dbReference type="InterPro" id="IPR004685">
    <property type="entry name" value="Brnchd-chn_aa_trnsp_Livcs"/>
</dbReference>
<dbReference type="GO" id="GO:0015820">
    <property type="term" value="P:L-leucine transport"/>
    <property type="evidence" value="ECO:0007669"/>
    <property type="project" value="TreeGrafter"/>
</dbReference>
<dbReference type="eggNOG" id="COG1114">
    <property type="taxonomic scope" value="Bacteria"/>
</dbReference>
<feature type="transmembrane region" description="Helical" evidence="9">
    <location>
        <begin position="230"/>
        <end position="250"/>
    </location>
</feature>
<dbReference type="Proteomes" id="UP000000376">
    <property type="component" value="Chromosome"/>
</dbReference>
<dbReference type="GO" id="GO:0005304">
    <property type="term" value="F:L-valine transmembrane transporter activity"/>
    <property type="evidence" value="ECO:0007669"/>
    <property type="project" value="TreeGrafter"/>
</dbReference>
<feature type="transmembrane region" description="Helical" evidence="9">
    <location>
        <begin position="148"/>
        <end position="168"/>
    </location>
</feature>
<feature type="transmembrane region" description="Helical" evidence="9">
    <location>
        <begin position="311"/>
        <end position="333"/>
    </location>
</feature>
<dbReference type="GO" id="GO:0015188">
    <property type="term" value="F:L-isoleucine transmembrane transporter activity"/>
    <property type="evidence" value="ECO:0007669"/>
    <property type="project" value="TreeGrafter"/>
</dbReference>
<gene>
    <name evidence="10" type="ordered locus">Arch_1157</name>
</gene>
<dbReference type="STRING" id="644284.Arch_1157"/>